<dbReference type="CDD" id="cd01949">
    <property type="entry name" value="GGDEF"/>
    <property type="match status" value="1"/>
</dbReference>
<dbReference type="InterPro" id="IPR029787">
    <property type="entry name" value="Nucleotide_cyclase"/>
</dbReference>
<dbReference type="EMBL" id="CP130318">
    <property type="protein sequence ID" value="WNQ12585.1"/>
    <property type="molecule type" value="Genomic_DNA"/>
</dbReference>
<dbReference type="GO" id="GO:0043709">
    <property type="term" value="P:cell adhesion involved in single-species biofilm formation"/>
    <property type="evidence" value="ECO:0007669"/>
    <property type="project" value="TreeGrafter"/>
</dbReference>
<dbReference type="SMART" id="SM00267">
    <property type="entry name" value="GGDEF"/>
    <property type="match status" value="1"/>
</dbReference>
<dbReference type="RefSeq" id="WP_315606363.1">
    <property type="nucleotide sequence ID" value="NZ_CP130318.1"/>
</dbReference>
<keyword evidence="1" id="KW-0812">Transmembrane</keyword>
<keyword evidence="3" id="KW-0808">Transferase</keyword>
<reference evidence="3 4" key="1">
    <citation type="submission" date="2022-02" db="EMBL/GenBank/DDBJ databases">
        <title>Paenibacillus sp. MBLB1776 Whole Genome Shotgun Sequencing.</title>
        <authorList>
            <person name="Hwang C.Y."/>
            <person name="Cho E.-S."/>
            <person name="Seo M.-J."/>
        </authorList>
    </citation>
    <scope>NUCLEOTIDE SEQUENCE [LARGE SCALE GENOMIC DNA]</scope>
    <source>
        <strain evidence="3 4">MBLB1776</strain>
    </source>
</reference>
<dbReference type="Pfam" id="PF00990">
    <property type="entry name" value="GGDEF"/>
    <property type="match status" value="1"/>
</dbReference>
<dbReference type="KEGG" id="paun:MJA45_06025"/>
<name>A0AA96LFY2_9BACL</name>
<feature type="transmembrane region" description="Helical" evidence="1">
    <location>
        <begin position="6"/>
        <end position="22"/>
    </location>
</feature>
<feature type="transmembrane region" description="Helical" evidence="1">
    <location>
        <begin position="34"/>
        <end position="54"/>
    </location>
</feature>
<organism evidence="3 4">
    <name type="scientific">Paenibacillus aurantius</name>
    <dbReference type="NCBI Taxonomy" id="2918900"/>
    <lineage>
        <taxon>Bacteria</taxon>
        <taxon>Bacillati</taxon>
        <taxon>Bacillota</taxon>
        <taxon>Bacilli</taxon>
        <taxon>Bacillales</taxon>
        <taxon>Paenibacillaceae</taxon>
        <taxon>Paenibacillus</taxon>
    </lineage>
</organism>
<keyword evidence="1" id="KW-1133">Transmembrane helix</keyword>
<dbReference type="InterPro" id="IPR043128">
    <property type="entry name" value="Rev_trsase/Diguanyl_cyclase"/>
</dbReference>
<sequence length="373" mass="41226">MNDILVLVMNACALMTISYIAIKLRGRMGTDRLLPVSLLTGLASIVMMALPHPVGFPMHDMRYAPVIMVSLRFGGAYGLLSTVPPILYALLFREADPLPGILHGLLIPSIISSFFHKGEYRSGYSRIKIWDGVAICSVLYLLRFGTTLYDPSSRGLVALAGNTVEWAVSIVMVFLLIAMLNEESSAWFDQRKLELMASQDRLTRLPNLRSFMRIAENTLKEQPIAILMLDIDDFKNYNDRLGHLQGDQLLQEAGAVLRSAAGEKDYVARYGGEEFIVMSSGCDDISMAVLAGKLCRTVSDYPFPKREVQPDGRITISVGAAAAKQPKEDLRRLIAQADEALYYSKHTGKSKYTIYEDTLPAVMKGHGSRIPGA</sequence>
<evidence type="ECO:0000259" key="2">
    <source>
        <dbReference type="PROSITE" id="PS50887"/>
    </source>
</evidence>
<dbReference type="Gene3D" id="3.30.70.270">
    <property type="match status" value="1"/>
</dbReference>
<dbReference type="EC" id="2.7.7.65" evidence="3"/>
<evidence type="ECO:0000313" key="4">
    <source>
        <dbReference type="Proteomes" id="UP001305702"/>
    </source>
</evidence>
<keyword evidence="3" id="KW-0548">Nucleotidyltransferase</keyword>
<dbReference type="PANTHER" id="PTHR45138">
    <property type="entry name" value="REGULATORY COMPONENTS OF SENSORY TRANSDUCTION SYSTEM"/>
    <property type="match status" value="1"/>
</dbReference>
<proteinExistence type="predicted"/>
<dbReference type="PANTHER" id="PTHR45138:SF9">
    <property type="entry name" value="DIGUANYLATE CYCLASE DGCM-RELATED"/>
    <property type="match status" value="1"/>
</dbReference>
<protein>
    <submittedName>
        <fullName evidence="3">GGDEF domain-containing protein</fullName>
        <ecNumber evidence="3">2.7.7.65</ecNumber>
    </submittedName>
</protein>
<accession>A0AA96LFY2</accession>
<dbReference type="PROSITE" id="PS50887">
    <property type="entry name" value="GGDEF"/>
    <property type="match status" value="1"/>
</dbReference>
<dbReference type="GO" id="GO:1902201">
    <property type="term" value="P:negative regulation of bacterial-type flagellum-dependent cell motility"/>
    <property type="evidence" value="ECO:0007669"/>
    <property type="project" value="TreeGrafter"/>
</dbReference>
<dbReference type="GO" id="GO:0052621">
    <property type="term" value="F:diguanylate cyclase activity"/>
    <property type="evidence" value="ECO:0007669"/>
    <property type="project" value="UniProtKB-EC"/>
</dbReference>
<dbReference type="InterPro" id="IPR000160">
    <property type="entry name" value="GGDEF_dom"/>
</dbReference>
<keyword evidence="4" id="KW-1185">Reference proteome</keyword>
<dbReference type="Proteomes" id="UP001305702">
    <property type="component" value="Chromosome"/>
</dbReference>
<dbReference type="NCBIfam" id="TIGR00254">
    <property type="entry name" value="GGDEF"/>
    <property type="match status" value="1"/>
</dbReference>
<evidence type="ECO:0000256" key="1">
    <source>
        <dbReference type="SAM" id="Phobius"/>
    </source>
</evidence>
<feature type="domain" description="GGDEF" evidence="2">
    <location>
        <begin position="222"/>
        <end position="357"/>
    </location>
</feature>
<keyword evidence="1" id="KW-0472">Membrane</keyword>
<dbReference type="GO" id="GO:0005886">
    <property type="term" value="C:plasma membrane"/>
    <property type="evidence" value="ECO:0007669"/>
    <property type="project" value="TreeGrafter"/>
</dbReference>
<feature type="transmembrane region" description="Helical" evidence="1">
    <location>
        <begin position="156"/>
        <end position="180"/>
    </location>
</feature>
<feature type="transmembrane region" description="Helical" evidence="1">
    <location>
        <begin position="66"/>
        <end position="91"/>
    </location>
</feature>
<dbReference type="InterPro" id="IPR050469">
    <property type="entry name" value="Diguanylate_Cyclase"/>
</dbReference>
<gene>
    <name evidence="3" type="ORF">MJA45_06025</name>
</gene>
<evidence type="ECO:0000313" key="3">
    <source>
        <dbReference type="EMBL" id="WNQ12585.1"/>
    </source>
</evidence>
<dbReference type="SUPFAM" id="SSF55073">
    <property type="entry name" value="Nucleotide cyclase"/>
    <property type="match status" value="1"/>
</dbReference>
<dbReference type="AlphaFoldDB" id="A0AA96LFY2"/>